<dbReference type="Gene3D" id="3.30.450.40">
    <property type="match status" value="1"/>
</dbReference>
<dbReference type="EMBL" id="JBITLV010000005">
    <property type="protein sequence ID" value="MFI7588792.1"/>
    <property type="molecule type" value="Genomic_DNA"/>
</dbReference>
<dbReference type="InterPro" id="IPR000160">
    <property type="entry name" value="GGDEF_dom"/>
</dbReference>
<gene>
    <name evidence="4" type="ORF">ACIB24_17120</name>
</gene>
<proteinExistence type="predicted"/>
<dbReference type="Proteomes" id="UP001612915">
    <property type="component" value="Unassembled WGS sequence"/>
</dbReference>
<dbReference type="Gene3D" id="3.30.70.270">
    <property type="match status" value="1"/>
</dbReference>
<dbReference type="CDD" id="cd01949">
    <property type="entry name" value="GGDEF"/>
    <property type="match status" value="1"/>
</dbReference>
<protein>
    <submittedName>
        <fullName evidence="4">GGDEF domain-containing protein</fullName>
    </submittedName>
</protein>
<dbReference type="InterPro" id="IPR003018">
    <property type="entry name" value="GAF"/>
</dbReference>
<reference evidence="4 5" key="1">
    <citation type="submission" date="2024-10" db="EMBL/GenBank/DDBJ databases">
        <title>The Natural Products Discovery Center: Release of the First 8490 Sequenced Strains for Exploring Actinobacteria Biosynthetic Diversity.</title>
        <authorList>
            <person name="Kalkreuter E."/>
            <person name="Kautsar S.A."/>
            <person name="Yang D."/>
            <person name="Bader C.D."/>
            <person name="Teijaro C.N."/>
            <person name="Fluegel L."/>
            <person name="Davis C.M."/>
            <person name="Simpson J.R."/>
            <person name="Lauterbach L."/>
            <person name="Steele A.D."/>
            <person name="Gui C."/>
            <person name="Meng S."/>
            <person name="Li G."/>
            <person name="Viehrig K."/>
            <person name="Ye F."/>
            <person name="Su P."/>
            <person name="Kiefer A.F."/>
            <person name="Nichols A."/>
            <person name="Cepeda A.J."/>
            <person name="Yan W."/>
            <person name="Fan B."/>
            <person name="Jiang Y."/>
            <person name="Adhikari A."/>
            <person name="Zheng C.-J."/>
            <person name="Schuster L."/>
            <person name="Cowan T.M."/>
            <person name="Smanski M.J."/>
            <person name="Chevrette M.G."/>
            <person name="De Carvalho L.P.S."/>
            <person name="Shen B."/>
        </authorList>
    </citation>
    <scope>NUCLEOTIDE SEQUENCE [LARGE SCALE GENOMIC DNA]</scope>
    <source>
        <strain evidence="4 5">NPDC049639</strain>
    </source>
</reference>
<dbReference type="RefSeq" id="WP_398282832.1">
    <property type="nucleotide sequence ID" value="NZ_JBITLV010000005.1"/>
</dbReference>
<feature type="transmembrane region" description="Helical" evidence="2">
    <location>
        <begin position="234"/>
        <end position="253"/>
    </location>
</feature>
<accession>A0ABW8AR13</accession>
<organism evidence="4 5">
    <name type="scientific">Spongisporangium articulatum</name>
    <dbReference type="NCBI Taxonomy" id="3362603"/>
    <lineage>
        <taxon>Bacteria</taxon>
        <taxon>Bacillati</taxon>
        <taxon>Actinomycetota</taxon>
        <taxon>Actinomycetes</taxon>
        <taxon>Kineosporiales</taxon>
        <taxon>Kineosporiaceae</taxon>
        <taxon>Spongisporangium</taxon>
    </lineage>
</organism>
<dbReference type="PANTHER" id="PTHR45138">
    <property type="entry name" value="REGULATORY COMPONENTS OF SENSORY TRANSDUCTION SYSTEM"/>
    <property type="match status" value="1"/>
</dbReference>
<feature type="region of interest" description="Disordered" evidence="1">
    <location>
        <begin position="601"/>
        <end position="638"/>
    </location>
</feature>
<dbReference type="NCBIfam" id="TIGR00254">
    <property type="entry name" value="GGDEF"/>
    <property type="match status" value="1"/>
</dbReference>
<evidence type="ECO:0000256" key="2">
    <source>
        <dbReference type="SAM" id="Phobius"/>
    </source>
</evidence>
<keyword evidence="2" id="KW-0812">Transmembrane</keyword>
<dbReference type="InterPro" id="IPR029016">
    <property type="entry name" value="GAF-like_dom_sf"/>
</dbReference>
<dbReference type="SMART" id="SM00267">
    <property type="entry name" value="GGDEF"/>
    <property type="match status" value="1"/>
</dbReference>
<dbReference type="Pfam" id="PF13185">
    <property type="entry name" value="GAF_2"/>
    <property type="match status" value="1"/>
</dbReference>
<evidence type="ECO:0000313" key="4">
    <source>
        <dbReference type="EMBL" id="MFI7588792.1"/>
    </source>
</evidence>
<dbReference type="Pfam" id="PF00990">
    <property type="entry name" value="GGDEF"/>
    <property type="match status" value="1"/>
</dbReference>
<evidence type="ECO:0000259" key="3">
    <source>
        <dbReference type="PROSITE" id="PS50887"/>
    </source>
</evidence>
<name>A0ABW8AR13_9ACTN</name>
<dbReference type="InterPro" id="IPR043128">
    <property type="entry name" value="Rev_trsase/Diguanyl_cyclase"/>
</dbReference>
<dbReference type="PANTHER" id="PTHR45138:SF9">
    <property type="entry name" value="DIGUANYLATE CYCLASE DGCM-RELATED"/>
    <property type="match status" value="1"/>
</dbReference>
<dbReference type="SMART" id="SM00065">
    <property type="entry name" value="GAF"/>
    <property type="match status" value="1"/>
</dbReference>
<dbReference type="InterPro" id="IPR050469">
    <property type="entry name" value="Diguanylate_Cyclase"/>
</dbReference>
<dbReference type="InterPro" id="IPR029787">
    <property type="entry name" value="Nucleotide_cyclase"/>
</dbReference>
<keyword evidence="2" id="KW-0472">Membrane</keyword>
<comment type="caution">
    <text evidence="4">The sequence shown here is derived from an EMBL/GenBank/DDBJ whole genome shotgun (WGS) entry which is preliminary data.</text>
</comment>
<evidence type="ECO:0000313" key="5">
    <source>
        <dbReference type="Proteomes" id="UP001612915"/>
    </source>
</evidence>
<feature type="domain" description="GGDEF" evidence="3">
    <location>
        <begin position="470"/>
        <end position="603"/>
    </location>
</feature>
<dbReference type="SUPFAM" id="SSF55073">
    <property type="entry name" value="Nucleotide cyclase"/>
    <property type="match status" value="1"/>
</dbReference>
<evidence type="ECO:0000256" key="1">
    <source>
        <dbReference type="SAM" id="MobiDB-lite"/>
    </source>
</evidence>
<keyword evidence="2" id="KW-1133">Transmembrane helix</keyword>
<dbReference type="PROSITE" id="PS50887">
    <property type="entry name" value="GGDEF"/>
    <property type="match status" value="1"/>
</dbReference>
<sequence>MQSVVQRVKWVVAAAIVVPLVLAALAVGVLGPRAARDAAQATARRDADAAVLALRTKCEAVGDAVTALAREVAAYATAYDGVNQLGADAAAQRAAARRPDSAVAVFDTDGTEPVSVAGAAAGRAPAAAAGYGGSCSLGRAGQPGKPFGLTESAPVNTADDGLVGSVTVWVPLDDAALRALRSGIGSSGSLSLLDKGSRAVGVRSGTAFAVRPPAAGVPYAVRAQDPVPDRHTTALVLGLLALALLGGTLPLLLRRSRRGDEPEVALRRLEQQEAELAASFDRFSLALASTHDLDGLLDTVTSASLHGTRSAAALILLAEHPGDTVALPDAATLVERGRCVAGGGGQALADGLVPFATAAYAAPQFETVDVQELSLADEPHAAVAVPLRAAGELVGVLALARPGRDGGFDARALERVRALAEHAGTAIANVRQHEEARRLSVTDPLTGVGNVRLLSTTLSREVERATRFDRALTVLMLDLDHFKQVNDTLGHAFGDAVLREIAHRLQRCVREVDTVTRYGGEEFAVVLPETDTDGGCRVAARVLSAVRDEPVRVGDVTRPVTVSIGVASFPRQGRTAAEVLEAADAALYVAKREGRNRWVAADAVPPSAAGTGSASVPPARRSHDTDLTTGPSGVPQAG</sequence>
<dbReference type="SUPFAM" id="SSF55781">
    <property type="entry name" value="GAF domain-like"/>
    <property type="match status" value="1"/>
</dbReference>
<keyword evidence="5" id="KW-1185">Reference proteome</keyword>